<keyword evidence="5 7" id="KW-1133">Transmembrane helix</keyword>
<dbReference type="Pfam" id="PF04511">
    <property type="entry name" value="DER1"/>
    <property type="match status" value="1"/>
</dbReference>
<evidence type="ECO:0000256" key="5">
    <source>
        <dbReference type="ARBA" id="ARBA00022989"/>
    </source>
</evidence>
<sequence length="236" mass="27269">MLYSVGLFSERFSVIYACWSMALYLLTSSKIFILKFKMLTTISQQQLKWLSLEPIIMHLIYHLLSASPSRFYKSLPPLSKSYGTLCFLTTAAVKLGLLGYGSIALEYHPVFTKFQVLSAIPFFRFRFLGTSMVFMLVYVWSREFRTAQINIYGLVSLRAFYLPWALLMLDVIFDDPLMPDLLGIFAGHVYYFLAVLHPLSTGRNLLKTPFWVYPFILTNLTRVIFNRAKLELAMSI</sequence>
<keyword evidence="3 7" id="KW-0812">Transmembrane</keyword>
<comment type="function">
    <text evidence="7">May be involved in the degradation of misfolded endoplasmic reticulum (ER) luminal proteins.</text>
</comment>
<proteinExistence type="inferred from homology"/>
<protein>
    <recommendedName>
        <fullName evidence="7">Derlin</fullName>
    </recommendedName>
</protein>
<accession>A0A8J5I4M7</accession>
<evidence type="ECO:0000256" key="4">
    <source>
        <dbReference type="ARBA" id="ARBA00022824"/>
    </source>
</evidence>
<dbReference type="InterPro" id="IPR007599">
    <property type="entry name" value="DER1"/>
</dbReference>
<evidence type="ECO:0000313" key="8">
    <source>
        <dbReference type="EMBL" id="KAG6527845.1"/>
    </source>
</evidence>
<feature type="transmembrane region" description="Helical" evidence="7">
    <location>
        <begin position="85"/>
        <end position="105"/>
    </location>
</feature>
<name>A0A8J5I4M7_ZINOF</name>
<feature type="transmembrane region" description="Helical" evidence="7">
    <location>
        <begin position="181"/>
        <end position="199"/>
    </location>
</feature>
<dbReference type="EMBL" id="JACMSC010000003">
    <property type="protein sequence ID" value="KAG6527845.1"/>
    <property type="molecule type" value="Genomic_DNA"/>
</dbReference>
<evidence type="ECO:0000256" key="1">
    <source>
        <dbReference type="ARBA" id="ARBA00004477"/>
    </source>
</evidence>
<evidence type="ECO:0000256" key="7">
    <source>
        <dbReference type="RuleBase" id="RU363059"/>
    </source>
</evidence>
<reference evidence="8 9" key="1">
    <citation type="submission" date="2020-08" db="EMBL/GenBank/DDBJ databases">
        <title>Plant Genome Project.</title>
        <authorList>
            <person name="Zhang R.-G."/>
        </authorList>
    </citation>
    <scope>NUCLEOTIDE SEQUENCE [LARGE SCALE GENOMIC DNA]</scope>
    <source>
        <tissue evidence="8">Rhizome</tissue>
    </source>
</reference>
<evidence type="ECO:0000256" key="3">
    <source>
        <dbReference type="ARBA" id="ARBA00022692"/>
    </source>
</evidence>
<gene>
    <name evidence="8" type="ORF">ZIOFF_009979</name>
</gene>
<keyword evidence="9" id="KW-1185">Reference proteome</keyword>
<evidence type="ECO:0000313" key="9">
    <source>
        <dbReference type="Proteomes" id="UP000734854"/>
    </source>
</evidence>
<dbReference type="AlphaFoldDB" id="A0A8J5I4M7"/>
<dbReference type="Proteomes" id="UP000734854">
    <property type="component" value="Unassembled WGS sequence"/>
</dbReference>
<comment type="subcellular location">
    <subcellularLocation>
        <location evidence="1 7">Endoplasmic reticulum membrane</location>
        <topology evidence="1 7">Multi-pass membrane protein</topology>
    </subcellularLocation>
</comment>
<feature type="transmembrane region" description="Helical" evidence="7">
    <location>
        <begin position="151"/>
        <end position="169"/>
    </location>
</feature>
<evidence type="ECO:0000256" key="6">
    <source>
        <dbReference type="ARBA" id="ARBA00023136"/>
    </source>
</evidence>
<comment type="caution">
    <text evidence="8">The sequence shown here is derived from an EMBL/GenBank/DDBJ whole genome shotgun (WGS) entry which is preliminary data.</text>
</comment>
<comment type="similarity">
    <text evidence="2 7">Belongs to the derlin family.</text>
</comment>
<evidence type="ECO:0000256" key="2">
    <source>
        <dbReference type="ARBA" id="ARBA00008917"/>
    </source>
</evidence>
<dbReference type="PANTHER" id="PTHR11009">
    <property type="entry name" value="DER1-LIKE PROTEIN, DERLIN"/>
    <property type="match status" value="1"/>
</dbReference>
<dbReference type="GO" id="GO:0006950">
    <property type="term" value="P:response to stress"/>
    <property type="evidence" value="ECO:0007669"/>
    <property type="project" value="UniProtKB-ARBA"/>
</dbReference>
<keyword evidence="6 7" id="KW-0472">Membrane</keyword>
<feature type="transmembrane region" description="Helical" evidence="7">
    <location>
        <begin position="117"/>
        <end position="139"/>
    </location>
</feature>
<dbReference type="GO" id="GO:0005789">
    <property type="term" value="C:endoplasmic reticulum membrane"/>
    <property type="evidence" value="ECO:0007669"/>
    <property type="project" value="UniProtKB-SubCell"/>
</dbReference>
<organism evidence="8 9">
    <name type="scientific">Zingiber officinale</name>
    <name type="common">Ginger</name>
    <name type="synonym">Amomum zingiber</name>
    <dbReference type="NCBI Taxonomy" id="94328"/>
    <lineage>
        <taxon>Eukaryota</taxon>
        <taxon>Viridiplantae</taxon>
        <taxon>Streptophyta</taxon>
        <taxon>Embryophyta</taxon>
        <taxon>Tracheophyta</taxon>
        <taxon>Spermatophyta</taxon>
        <taxon>Magnoliopsida</taxon>
        <taxon>Liliopsida</taxon>
        <taxon>Zingiberales</taxon>
        <taxon>Zingiberaceae</taxon>
        <taxon>Zingiber</taxon>
    </lineage>
</organism>
<feature type="transmembrane region" description="Helical" evidence="7">
    <location>
        <begin position="12"/>
        <end position="34"/>
    </location>
</feature>
<keyword evidence="4 7" id="KW-0256">Endoplasmic reticulum</keyword>